<accession>A0A5J9SQW2</accession>
<dbReference type="Gramene" id="TVU01361">
    <property type="protein sequence ID" value="TVU01361"/>
    <property type="gene ID" value="EJB05_53187"/>
</dbReference>
<gene>
    <name evidence="1" type="ORF">EJB05_53187</name>
</gene>
<dbReference type="Proteomes" id="UP000324897">
    <property type="component" value="Unassembled WGS sequence"/>
</dbReference>
<evidence type="ECO:0000313" key="2">
    <source>
        <dbReference type="Proteomes" id="UP000324897"/>
    </source>
</evidence>
<feature type="non-terminal residue" evidence="1">
    <location>
        <position position="1"/>
    </location>
</feature>
<name>A0A5J9SQW2_9POAL</name>
<sequence>MDSTKLQLCDDQGSSIVTEDYSRQAGHTRTNKQFKGKDVQRISVLYTNVIELLWGGGMLVVAKW</sequence>
<proteinExistence type="predicted"/>
<organism evidence="1 2">
    <name type="scientific">Eragrostis curvula</name>
    <name type="common">weeping love grass</name>
    <dbReference type="NCBI Taxonomy" id="38414"/>
    <lineage>
        <taxon>Eukaryota</taxon>
        <taxon>Viridiplantae</taxon>
        <taxon>Streptophyta</taxon>
        <taxon>Embryophyta</taxon>
        <taxon>Tracheophyta</taxon>
        <taxon>Spermatophyta</taxon>
        <taxon>Magnoliopsida</taxon>
        <taxon>Liliopsida</taxon>
        <taxon>Poales</taxon>
        <taxon>Poaceae</taxon>
        <taxon>PACMAD clade</taxon>
        <taxon>Chloridoideae</taxon>
        <taxon>Eragrostideae</taxon>
        <taxon>Eragrostidinae</taxon>
        <taxon>Eragrostis</taxon>
    </lineage>
</organism>
<keyword evidence="2" id="KW-1185">Reference proteome</keyword>
<protein>
    <submittedName>
        <fullName evidence="1">Uncharacterized protein</fullName>
    </submittedName>
</protein>
<comment type="caution">
    <text evidence="1">The sequence shown here is derived from an EMBL/GenBank/DDBJ whole genome shotgun (WGS) entry which is preliminary data.</text>
</comment>
<dbReference type="AlphaFoldDB" id="A0A5J9SQW2"/>
<reference evidence="1 2" key="1">
    <citation type="journal article" date="2019" name="Sci. Rep.">
        <title>A high-quality genome of Eragrostis curvula grass provides insights into Poaceae evolution and supports new strategies to enhance forage quality.</title>
        <authorList>
            <person name="Carballo J."/>
            <person name="Santos B.A.C.M."/>
            <person name="Zappacosta D."/>
            <person name="Garbus I."/>
            <person name="Selva J.P."/>
            <person name="Gallo C.A."/>
            <person name="Diaz A."/>
            <person name="Albertini E."/>
            <person name="Caccamo M."/>
            <person name="Echenique V."/>
        </authorList>
    </citation>
    <scope>NUCLEOTIDE SEQUENCE [LARGE SCALE GENOMIC DNA]</scope>
    <source>
        <strain evidence="2">cv. Victoria</strain>
        <tissue evidence="1">Leaf</tissue>
    </source>
</reference>
<evidence type="ECO:0000313" key="1">
    <source>
        <dbReference type="EMBL" id="TVU01361.1"/>
    </source>
</evidence>
<dbReference type="EMBL" id="RWGY01000451">
    <property type="protein sequence ID" value="TVU01361.1"/>
    <property type="molecule type" value="Genomic_DNA"/>
</dbReference>